<feature type="transmembrane region" description="Helical" evidence="6">
    <location>
        <begin position="7"/>
        <end position="30"/>
    </location>
</feature>
<evidence type="ECO:0000256" key="1">
    <source>
        <dbReference type="ARBA" id="ARBA00006586"/>
    </source>
</evidence>
<dbReference type="GO" id="GO:0046872">
    <property type="term" value="F:metal ion binding"/>
    <property type="evidence" value="ECO:0007669"/>
    <property type="project" value="UniProtKB-KW"/>
</dbReference>
<dbReference type="InterPro" id="IPR043146">
    <property type="entry name" value="Penicillin_amidase_N_B-knob"/>
</dbReference>
<evidence type="ECO:0000256" key="6">
    <source>
        <dbReference type="SAM" id="Phobius"/>
    </source>
</evidence>
<keyword evidence="8" id="KW-1185">Reference proteome</keyword>
<keyword evidence="3" id="KW-0865">Zymogen</keyword>
<keyword evidence="6" id="KW-0812">Transmembrane</keyword>
<evidence type="ECO:0000256" key="4">
    <source>
        <dbReference type="PIRSR" id="PIRSR001227-1"/>
    </source>
</evidence>
<name>A0A6B0TMP8_9RHOB</name>
<dbReference type="InterPro" id="IPR023343">
    <property type="entry name" value="Penicillin_amidase_dom1"/>
</dbReference>
<keyword evidence="2" id="KW-0378">Hydrolase</keyword>
<feature type="active site" description="Nucleophile" evidence="4">
    <location>
        <position position="263"/>
    </location>
</feature>
<accession>A0A6B0TMP8</accession>
<proteinExistence type="inferred from homology"/>
<dbReference type="CDD" id="cd03747">
    <property type="entry name" value="Ntn_PGA_like"/>
    <property type="match status" value="1"/>
</dbReference>
<reference evidence="7 8" key="1">
    <citation type="submission" date="2019-12" db="EMBL/GenBank/DDBJ databases">
        <title>Strain KN286 was isolated from seawater, which was collected from Caroline Seamount in the tropical western Pacific.</title>
        <authorList>
            <person name="Wang Q."/>
        </authorList>
    </citation>
    <scope>NUCLEOTIDE SEQUENCE [LARGE SCALE GENOMIC DNA]</scope>
    <source>
        <strain evidence="7 8">KN286</strain>
    </source>
</reference>
<evidence type="ECO:0000313" key="8">
    <source>
        <dbReference type="Proteomes" id="UP000436016"/>
    </source>
</evidence>
<dbReference type="Gene3D" id="1.10.1400.10">
    <property type="match status" value="1"/>
</dbReference>
<dbReference type="RefSeq" id="WP_160854717.1">
    <property type="nucleotide sequence ID" value="NZ_WUWG01000003.1"/>
</dbReference>
<feature type="binding site" evidence="5">
    <location>
        <position position="195"/>
    </location>
    <ligand>
        <name>Ca(2+)</name>
        <dbReference type="ChEBI" id="CHEBI:29108"/>
    </ligand>
</feature>
<keyword evidence="5" id="KW-0479">Metal-binding</keyword>
<dbReference type="Gene3D" id="3.60.20.10">
    <property type="entry name" value="Glutamine Phosphoribosylpyrophosphate, subunit 1, domain 1"/>
    <property type="match status" value="1"/>
</dbReference>
<dbReference type="PANTHER" id="PTHR34218">
    <property type="entry name" value="PEPTIDASE S45 PENICILLIN AMIDASE"/>
    <property type="match status" value="1"/>
</dbReference>
<dbReference type="Proteomes" id="UP000436016">
    <property type="component" value="Unassembled WGS sequence"/>
</dbReference>
<evidence type="ECO:0000256" key="2">
    <source>
        <dbReference type="ARBA" id="ARBA00022801"/>
    </source>
</evidence>
<dbReference type="InterPro" id="IPR029055">
    <property type="entry name" value="Ntn_hydrolases_N"/>
</dbReference>
<evidence type="ECO:0000256" key="3">
    <source>
        <dbReference type="ARBA" id="ARBA00023145"/>
    </source>
</evidence>
<dbReference type="GO" id="GO:0017000">
    <property type="term" value="P:antibiotic biosynthetic process"/>
    <property type="evidence" value="ECO:0007669"/>
    <property type="project" value="InterPro"/>
</dbReference>
<protein>
    <submittedName>
        <fullName evidence="7">Penicillin acylase family protein</fullName>
    </submittedName>
</protein>
<organism evidence="7 8">
    <name type="scientific">Oceanomicrobium pacificus</name>
    <dbReference type="NCBI Taxonomy" id="2692916"/>
    <lineage>
        <taxon>Bacteria</taxon>
        <taxon>Pseudomonadati</taxon>
        <taxon>Pseudomonadota</taxon>
        <taxon>Alphaproteobacteria</taxon>
        <taxon>Rhodobacterales</taxon>
        <taxon>Paracoccaceae</taxon>
        <taxon>Oceanomicrobium</taxon>
    </lineage>
</organism>
<sequence length="822" mass="90251">MERLFRWLLRSLIALVAIALLGAGLAYYLAAGSLPDYDRRFTVSGVSAPVEIVRDNHAVPHIFGETDADTLFGLGFVHAQDRLWQMTLLRRTAQGRLSEMFGERTLEIDHLMRALDIYGIARRAVAHQPPEAQALLSAYAAGVNAYLGAVGSEALGRGAPEFLLFSNEIAAWTPADSIAVSKLMALQLTDKAQKEVLRARLSLILPAERVRDLLPDAPNKPVMALPEFAALFDDAPAPVRMAAGIGRSDPLNPVRPVGSAGASNAWAAMGQRAAAGHPLLATDPHLGLTAPSIWMLARLQLTSGGVIGATIPGGPAILVGRNASLGWGLTAAYLDDQDLYIEELKPGDPSAYRVGDTYVPFRTRDVVITIKDAPPVTRTLRWTENGPVLPDEPYGLAAITPPDHVMSLAWTGLIEEDTTPSFYLELMHAKSVDRVRELAPLAVAPSTNLILADSRNVAIQTLGRMPRRNAAHSSQGRIPSPGWLDRNRWDGFFPTEDNPWVKNPPSGIVVNTNNKIVDGDFPRHFSFDWGDTQRITRAERLLNLREFHTLDSFIEIQTDDVSPTARNLLPLIGRDLWYAGQPAAEDKAGRMRQQALERLAVWNGQMTEHDPEPLIFSAWLRALQRRLVIDSLGRDTSLLTHPDPAFIERVFRDVDGASIWCDIQQTTAAESCQMMAEAALDDALLMLSERYGDRLESWRWGDAHEARHDHTVLGKIPVLSWFTNIRQDTSGGDNTLLRGRSAGTGPDPFANVHAAGFRGVFDFSDPEASVFIISTGQSGHFLSRHYDDLSVLWRRSEYVPMALDPVLARGGALGTTWLDPSN</sequence>
<feature type="binding site" evidence="5">
    <location>
        <position position="338"/>
    </location>
    <ligand>
        <name>Ca(2+)</name>
        <dbReference type="ChEBI" id="CHEBI:29108"/>
    </ligand>
</feature>
<gene>
    <name evidence="7" type="ORF">GSH16_10395</name>
</gene>
<evidence type="ECO:0000256" key="5">
    <source>
        <dbReference type="PIRSR" id="PIRSR001227-2"/>
    </source>
</evidence>
<dbReference type="AlphaFoldDB" id="A0A6B0TMP8"/>
<dbReference type="Pfam" id="PF01804">
    <property type="entry name" value="Penicil_amidase"/>
    <property type="match status" value="1"/>
</dbReference>
<comment type="similarity">
    <text evidence="1">Belongs to the peptidase S45 family.</text>
</comment>
<dbReference type="PIRSF" id="PIRSF001227">
    <property type="entry name" value="Pen_acylase"/>
    <property type="match status" value="1"/>
</dbReference>
<feature type="binding site" evidence="5">
    <location>
        <position position="335"/>
    </location>
    <ligand>
        <name>Ca(2+)</name>
        <dbReference type="ChEBI" id="CHEBI:29108"/>
    </ligand>
</feature>
<keyword evidence="6" id="KW-1133">Transmembrane helix</keyword>
<dbReference type="Gene3D" id="2.30.120.10">
    <property type="match status" value="1"/>
</dbReference>
<dbReference type="EMBL" id="WUWG01000003">
    <property type="protein sequence ID" value="MXU65860.1"/>
    <property type="molecule type" value="Genomic_DNA"/>
</dbReference>
<dbReference type="GO" id="GO:0016811">
    <property type="term" value="F:hydrolase activity, acting on carbon-nitrogen (but not peptide) bonds, in linear amides"/>
    <property type="evidence" value="ECO:0007669"/>
    <property type="project" value="InterPro"/>
</dbReference>
<dbReference type="PANTHER" id="PTHR34218:SF4">
    <property type="entry name" value="ACYL-HOMOSERINE LACTONE ACYLASE QUIP"/>
    <property type="match status" value="1"/>
</dbReference>
<evidence type="ECO:0000313" key="7">
    <source>
        <dbReference type="EMBL" id="MXU65860.1"/>
    </source>
</evidence>
<dbReference type="InterPro" id="IPR043147">
    <property type="entry name" value="Penicillin_amidase_A-knob"/>
</dbReference>
<keyword evidence="6" id="KW-0472">Membrane</keyword>
<dbReference type="InterPro" id="IPR014395">
    <property type="entry name" value="Pen/GL7ACA/AHL_acylase"/>
</dbReference>
<comment type="cofactor">
    <cofactor evidence="5">
        <name>Ca(2+)</name>
        <dbReference type="ChEBI" id="CHEBI:29108"/>
    </cofactor>
    <text evidence="5">Binds 1 Ca(2+) ion per dimer.</text>
</comment>
<dbReference type="InterPro" id="IPR002692">
    <property type="entry name" value="S45"/>
</dbReference>
<dbReference type="Gene3D" id="1.10.439.10">
    <property type="entry name" value="Penicillin Amidohydrolase, domain 1"/>
    <property type="match status" value="1"/>
</dbReference>
<comment type="caution">
    <text evidence="7">The sequence shown here is derived from an EMBL/GenBank/DDBJ whole genome shotgun (WGS) entry which is preliminary data.</text>
</comment>
<keyword evidence="5" id="KW-0106">Calcium</keyword>
<dbReference type="SUPFAM" id="SSF56235">
    <property type="entry name" value="N-terminal nucleophile aminohydrolases (Ntn hydrolases)"/>
    <property type="match status" value="1"/>
</dbReference>